<dbReference type="InterPro" id="IPR004045">
    <property type="entry name" value="Glutathione_S-Trfase_N"/>
</dbReference>
<accession>A0A061SEU0</accession>
<feature type="signal peptide" evidence="4">
    <location>
        <begin position="1"/>
        <end position="21"/>
    </location>
</feature>
<dbReference type="PROSITE" id="PS50405">
    <property type="entry name" value="GST_CTER"/>
    <property type="match status" value="1"/>
</dbReference>
<dbReference type="InterPro" id="IPR016639">
    <property type="entry name" value="GST_Omega/GSH"/>
</dbReference>
<evidence type="ECO:0000256" key="2">
    <source>
        <dbReference type="PIRSR" id="PIRSR015753-2"/>
    </source>
</evidence>
<evidence type="ECO:0000256" key="4">
    <source>
        <dbReference type="SAM" id="SignalP"/>
    </source>
</evidence>
<feature type="site" description="Lowers pKa of active site Cys" evidence="3">
    <location>
        <position position="222"/>
    </location>
</feature>
<feature type="chain" id="PRO_5030002258" evidence="4">
    <location>
        <begin position="22"/>
        <end position="320"/>
    </location>
</feature>
<evidence type="ECO:0000256" key="1">
    <source>
        <dbReference type="PIRSR" id="PIRSR015753-1"/>
    </source>
</evidence>
<dbReference type="PANTHER" id="PTHR32419">
    <property type="entry name" value="GLUTATHIONYL-HYDROQUINONE REDUCTASE"/>
    <property type="match status" value="1"/>
</dbReference>
<dbReference type="Gene3D" id="1.20.1050.10">
    <property type="match status" value="1"/>
</dbReference>
<keyword evidence="4" id="KW-0732">Signal</keyword>
<evidence type="ECO:0000313" key="6">
    <source>
        <dbReference type="EMBL" id="JAC83637.1"/>
    </source>
</evidence>
<dbReference type="Pfam" id="PF13410">
    <property type="entry name" value="GST_C_2"/>
    <property type="match status" value="1"/>
</dbReference>
<dbReference type="CDD" id="cd03190">
    <property type="entry name" value="GST_C_Omega_like"/>
    <property type="match status" value="1"/>
</dbReference>
<dbReference type="PANTHER" id="PTHR32419:SF6">
    <property type="entry name" value="GLUTATHIONE S-TRANSFERASE OMEGA-LIKE 1-RELATED"/>
    <property type="match status" value="1"/>
</dbReference>
<dbReference type="SUPFAM" id="SSF47616">
    <property type="entry name" value="GST C-terminal domain-like"/>
    <property type="match status" value="1"/>
</dbReference>
<dbReference type="InterPro" id="IPR036249">
    <property type="entry name" value="Thioredoxin-like_sf"/>
</dbReference>
<dbReference type="InterPro" id="IPR040079">
    <property type="entry name" value="Glutathione_S-Trfase"/>
</dbReference>
<dbReference type="Pfam" id="PF13409">
    <property type="entry name" value="GST_N_2"/>
    <property type="match status" value="1"/>
</dbReference>
<evidence type="ECO:0000259" key="5">
    <source>
        <dbReference type="PROSITE" id="PS50405"/>
    </source>
</evidence>
<sequence length="320" mass="35295">MLVRCCRSWTAIAVALCYVLAQVESGRYAVYLGNACPWCHRVHLAIALRGLSEHVQVIRATDDAERASRGGWVFDQREPVFGAVDLRGVYDSASPGYTGRCTAPLLVDKKSRCIVSNESSDIMRMLNAMHFPGCTEADLVPPELESEIGALNDMIYGAINNGVYRSGFATTQAAYERAQAALYSALDEVEERLSRGRFLLGDRLTEADLRLFPTVVRFDAVYAMLFKCCRRRVADYPNLSAWMRDVWQIAIDGQPLQVADTFSIDDARRSYFGQLFPLNPGGIVPSGPTLEELGLGEPSLRGPRSLDAVAHIRRPAVGNA</sequence>
<proteinExistence type="predicted"/>
<dbReference type="PIRSF" id="PIRSF015753">
    <property type="entry name" value="GST"/>
    <property type="match status" value="1"/>
</dbReference>
<dbReference type="EMBL" id="GBEZ01001326">
    <property type="protein sequence ID" value="JAC83637.1"/>
    <property type="molecule type" value="Transcribed_RNA"/>
</dbReference>
<dbReference type="SFLD" id="SFLDS00019">
    <property type="entry name" value="Glutathione_Transferase_(cytos"/>
    <property type="match status" value="1"/>
</dbReference>
<evidence type="ECO:0000256" key="3">
    <source>
        <dbReference type="PIRSR" id="PIRSR015753-3"/>
    </source>
</evidence>
<feature type="domain" description="GST C-terminal" evidence="5">
    <location>
        <begin position="141"/>
        <end position="272"/>
    </location>
</feature>
<gene>
    <name evidence="6" type="ORF">TSPGSL018_2866</name>
</gene>
<dbReference type="InterPro" id="IPR047047">
    <property type="entry name" value="GST_Omega-like_C"/>
</dbReference>
<dbReference type="GO" id="GO:0005737">
    <property type="term" value="C:cytoplasm"/>
    <property type="evidence" value="ECO:0007669"/>
    <property type="project" value="TreeGrafter"/>
</dbReference>
<dbReference type="InterPro" id="IPR036282">
    <property type="entry name" value="Glutathione-S-Trfase_C_sf"/>
</dbReference>
<feature type="active site" description="Nucleophile" evidence="1">
    <location>
        <position position="36"/>
    </location>
</feature>
<protein>
    <submittedName>
        <fullName evidence="6">Glutathione s-transferase</fullName>
    </submittedName>
</protein>
<dbReference type="GO" id="GO:0004364">
    <property type="term" value="F:glutathione transferase activity"/>
    <property type="evidence" value="ECO:0007669"/>
    <property type="project" value="InterPro"/>
</dbReference>
<name>A0A061SEU0_9CHLO</name>
<dbReference type="SFLD" id="SFLDG01206">
    <property type="entry name" value="Xi.1"/>
    <property type="match status" value="1"/>
</dbReference>
<keyword evidence="6" id="KW-0808">Transferase</keyword>
<dbReference type="InterPro" id="IPR010987">
    <property type="entry name" value="Glutathione-S-Trfase_C-like"/>
</dbReference>
<feature type="binding site" evidence="2">
    <location>
        <begin position="118"/>
        <end position="119"/>
    </location>
    <ligand>
        <name>glutathione</name>
        <dbReference type="ChEBI" id="CHEBI:57925"/>
    </ligand>
</feature>
<dbReference type="Gene3D" id="3.40.30.10">
    <property type="entry name" value="Glutaredoxin"/>
    <property type="match status" value="1"/>
</dbReference>
<organism evidence="6">
    <name type="scientific">Tetraselmis sp. GSL018</name>
    <dbReference type="NCBI Taxonomy" id="582737"/>
    <lineage>
        <taxon>Eukaryota</taxon>
        <taxon>Viridiplantae</taxon>
        <taxon>Chlorophyta</taxon>
        <taxon>core chlorophytes</taxon>
        <taxon>Chlorodendrophyceae</taxon>
        <taxon>Chlorodendrales</taxon>
        <taxon>Chlorodendraceae</taxon>
        <taxon>Tetraselmis</taxon>
    </lineage>
</organism>
<dbReference type="AlphaFoldDB" id="A0A061SEU0"/>
<feature type="binding site" evidence="2">
    <location>
        <position position="72"/>
    </location>
    <ligand>
        <name>glutathione</name>
        <dbReference type="ChEBI" id="CHEBI:57925"/>
    </ligand>
</feature>
<dbReference type="SFLD" id="SFLDG01148">
    <property type="entry name" value="Xi_(cytGST)"/>
    <property type="match status" value="1"/>
</dbReference>
<dbReference type="SUPFAM" id="SSF52833">
    <property type="entry name" value="Thioredoxin-like"/>
    <property type="match status" value="1"/>
</dbReference>
<feature type="site" description="Lowers pKa of active site Cys" evidence="3">
    <location>
        <position position="271"/>
    </location>
</feature>
<feature type="active site" description="Proton donor/acceptor" evidence="1">
    <location>
        <position position="164"/>
    </location>
</feature>
<reference evidence="6" key="1">
    <citation type="submission" date="2014-05" db="EMBL/GenBank/DDBJ databases">
        <title>The transcriptome of the halophilic microalga Tetraselmis sp. GSL018 isolated from the Great Salt Lake, Utah.</title>
        <authorList>
            <person name="Jinkerson R.E."/>
            <person name="D'Adamo S."/>
            <person name="Posewitz M.C."/>
        </authorList>
    </citation>
    <scope>NUCLEOTIDE SEQUENCE</scope>
    <source>
        <strain evidence="6">GSL018</strain>
    </source>
</reference>